<proteinExistence type="predicted"/>
<dbReference type="EMBL" id="JAIWYP010000016">
    <property type="protein sequence ID" value="KAH3696601.1"/>
    <property type="molecule type" value="Genomic_DNA"/>
</dbReference>
<name>A0A9D3YCH3_DREPO</name>
<evidence type="ECO:0000313" key="2">
    <source>
        <dbReference type="Proteomes" id="UP000828390"/>
    </source>
</evidence>
<dbReference type="Proteomes" id="UP000828390">
    <property type="component" value="Unassembled WGS sequence"/>
</dbReference>
<keyword evidence="2" id="KW-1185">Reference proteome</keyword>
<gene>
    <name evidence="1" type="ORF">DPMN_084077</name>
</gene>
<accession>A0A9D3YCH3</accession>
<protein>
    <submittedName>
        <fullName evidence="1">Uncharacterized protein</fullName>
    </submittedName>
</protein>
<reference evidence="1" key="2">
    <citation type="submission" date="2020-11" db="EMBL/GenBank/DDBJ databases">
        <authorList>
            <person name="McCartney M.A."/>
            <person name="Auch B."/>
            <person name="Kono T."/>
            <person name="Mallez S."/>
            <person name="Becker A."/>
            <person name="Gohl D.M."/>
            <person name="Silverstein K.A.T."/>
            <person name="Koren S."/>
            <person name="Bechman K.B."/>
            <person name="Herman A."/>
            <person name="Abrahante J.E."/>
            <person name="Garbe J."/>
        </authorList>
    </citation>
    <scope>NUCLEOTIDE SEQUENCE</scope>
    <source>
        <strain evidence="1">Duluth1</strain>
        <tissue evidence="1">Whole animal</tissue>
    </source>
</reference>
<sequence>MYALSAAFEPAREDPRRFQVYRLNHGRRKTTTGEAWYGLGFGLVLGFQDNWTKHVCSIFSTRKTAPSPGDHVFQQTTAIYKLGRAIIRAHAKTEFHEDCNKSVTFGEITSNSAQNLSSNVHEDCTINVTFSVQTAPRPVGHVFQLFKLGRNKCSNQLHEDRAINVASRLLTKKILSVDVTHHSHDSHHMGD</sequence>
<comment type="caution">
    <text evidence="1">The sequence shown here is derived from an EMBL/GenBank/DDBJ whole genome shotgun (WGS) entry which is preliminary data.</text>
</comment>
<reference evidence="1" key="1">
    <citation type="journal article" date="2019" name="bioRxiv">
        <title>The Genome of the Zebra Mussel, Dreissena polymorpha: A Resource for Invasive Species Research.</title>
        <authorList>
            <person name="McCartney M.A."/>
            <person name="Auch B."/>
            <person name="Kono T."/>
            <person name="Mallez S."/>
            <person name="Zhang Y."/>
            <person name="Obille A."/>
            <person name="Becker A."/>
            <person name="Abrahante J.E."/>
            <person name="Garbe J."/>
            <person name="Badalamenti J.P."/>
            <person name="Herman A."/>
            <person name="Mangelson H."/>
            <person name="Liachko I."/>
            <person name="Sullivan S."/>
            <person name="Sone E.D."/>
            <person name="Koren S."/>
            <person name="Silverstein K.A.T."/>
            <person name="Beckman K.B."/>
            <person name="Gohl D.M."/>
        </authorList>
    </citation>
    <scope>NUCLEOTIDE SEQUENCE</scope>
    <source>
        <strain evidence="1">Duluth1</strain>
        <tissue evidence="1">Whole animal</tissue>
    </source>
</reference>
<organism evidence="1 2">
    <name type="scientific">Dreissena polymorpha</name>
    <name type="common">Zebra mussel</name>
    <name type="synonym">Mytilus polymorpha</name>
    <dbReference type="NCBI Taxonomy" id="45954"/>
    <lineage>
        <taxon>Eukaryota</taxon>
        <taxon>Metazoa</taxon>
        <taxon>Spiralia</taxon>
        <taxon>Lophotrochozoa</taxon>
        <taxon>Mollusca</taxon>
        <taxon>Bivalvia</taxon>
        <taxon>Autobranchia</taxon>
        <taxon>Heteroconchia</taxon>
        <taxon>Euheterodonta</taxon>
        <taxon>Imparidentia</taxon>
        <taxon>Neoheterodontei</taxon>
        <taxon>Myida</taxon>
        <taxon>Dreissenoidea</taxon>
        <taxon>Dreissenidae</taxon>
        <taxon>Dreissena</taxon>
    </lineage>
</organism>
<evidence type="ECO:0000313" key="1">
    <source>
        <dbReference type="EMBL" id="KAH3696601.1"/>
    </source>
</evidence>
<dbReference type="AlphaFoldDB" id="A0A9D3YCH3"/>